<dbReference type="PANTHER" id="PTHR12277:SF81">
    <property type="entry name" value="PROTEIN ABHD13"/>
    <property type="match status" value="1"/>
</dbReference>
<evidence type="ECO:0000313" key="3">
    <source>
        <dbReference type="EMBL" id="CAE0374268.1"/>
    </source>
</evidence>
<protein>
    <recommendedName>
        <fullName evidence="2">AB hydrolase-1 domain-containing protein</fullName>
    </recommendedName>
</protein>
<dbReference type="Pfam" id="PF06127">
    <property type="entry name" value="Mpo1-like"/>
    <property type="match status" value="1"/>
</dbReference>
<dbReference type="Gene3D" id="3.40.50.1820">
    <property type="entry name" value="alpha/beta hydrolase"/>
    <property type="match status" value="1"/>
</dbReference>
<feature type="domain" description="AB hydrolase-1" evidence="2">
    <location>
        <begin position="223"/>
        <end position="342"/>
    </location>
</feature>
<keyword evidence="1" id="KW-0472">Membrane</keyword>
<keyword evidence="1" id="KW-0812">Transmembrane</keyword>
<evidence type="ECO:0000256" key="1">
    <source>
        <dbReference type="SAM" id="Phobius"/>
    </source>
</evidence>
<accession>A0A7S3K5R8</accession>
<organism evidence="3">
    <name type="scientific">Aureoumbra lagunensis</name>
    <dbReference type="NCBI Taxonomy" id="44058"/>
    <lineage>
        <taxon>Eukaryota</taxon>
        <taxon>Sar</taxon>
        <taxon>Stramenopiles</taxon>
        <taxon>Ochrophyta</taxon>
        <taxon>Pelagophyceae</taxon>
        <taxon>Pelagomonadales</taxon>
        <taxon>Aureoumbra</taxon>
    </lineage>
</organism>
<reference evidence="3" key="1">
    <citation type="submission" date="2021-01" db="EMBL/GenBank/DDBJ databases">
        <authorList>
            <person name="Corre E."/>
            <person name="Pelletier E."/>
            <person name="Niang G."/>
            <person name="Scheremetjew M."/>
            <person name="Finn R."/>
            <person name="Kale V."/>
            <person name="Holt S."/>
            <person name="Cochrane G."/>
            <person name="Meng A."/>
            <person name="Brown T."/>
            <person name="Cohen L."/>
        </authorList>
    </citation>
    <scope>NUCLEOTIDE SEQUENCE</scope>
    <source>
        <strain evidence="3">CCMP1510</strain>
    </source>
</reference>
<feature type="transmembrane region" description="Helical" evidence="1">
    <location>
        <begin position="91"/>
        <end position="115"/>
    </location>
</feature>
<name>A0A7S3K5R8_9STRA</name>
<dbReference type="InterPro" id="IPR009305">
    <property type="entry name" value="Mpo1-like"/>
</dbReference>
<keyword evidence="1" id="KW-1133">Transmembrane helix</keyword>
<proteinExistence type="predicted"/>
<dbReference type="InterPro" id="IPR000073">
    <property type="entry name" value="AB_hydrolase_1"/>
</dbReference>
<dbReference type="AlphaFoldDB" id="A0A7S3K5R8"/>
<dbReference type="PANTHER" id="PTHR12277">
    <property type="entry name" value="ALPHA/BETA HYDROLASE DOMAIN-CONTAINING PROTEIN"/>
    <property type="match status" value="1"/>
</dbReference>
<evidence type="ECO:0000259" key="2">
    <source>
        <dbReference type="Pfam" id="PF00561"/>
    </source>
</evidence>
<feature type="transmembrane region" description="Helical" evidence="1">
    <location>
        <begin position="25"/>
        <end position="46"/>
    </location>
</feature>
<dbReference type="EMBL" id="HBIJ01022976">
    <property type="protein sequence ID" value="CAE0374268.1"/>
    <property type="molecule type" value="Transcribed_RNA"/>
</dbReference>
<dbReference type="InterPro" id="IPR029058">
    <property type="entry name" value="AB_hydrolase_fold"/>
</dbReference>
<feature type="transmembrane region" description="Helical" evidence="1">
    <location>
        <begin position="52"/>
        <end position="70"/>
    </location>
</feature>
<dbReference type="SUPFAM" id="SSF53474">
    <property type="entry name" value="alpha/beta-Hydrolases"/>
    <property type="match status" value="1"/>
</dbReference>
<sequence>MLLFRLCQERYERDLETYRLAHSSIFNYLLHFVLVPLETVSALVAIAQVSKIAAISIQVTASIFVLLAARPKLAFVQLSWTALSIFLMDRMTVIAAVLLWLGALIFQVTIGHGLLEKKKPSFVNNPTISSVILSAALAWDMEHWIPVALRNLIYMNFITSPELTRAGPRKAFYSLHARNIETRTDDGALIRGFHLLPAGSTTLLHAKNEMNEESLLQEARLCILFFHGNCGTRLGVFKMRRPSGRVELCRALASHWKAHVICFDYRGFADSDNLTPSETGLALDAQAALRWVRTNAPHARIVLYGQSLGTAVATELAANARPCVNGLILDGPFPSVLEAAETYPFVGYYLIPTLRYFNYLEKTIEMLPDCRHESQAHKLPSSVPLLVVHKKQDEVVPAILGRKVFDLAHQAAARSASYNSFLLIDDDTKPTMRKHHVDAFTSPLWLIAVDHLIKIALGFDDSSSSETPFQFTKNVKKIFSSSSASLR</sequence>
<gene>
    <name evidence="3" type="ORF">ALAG00032_LOCUS15071</name>
</gene>
<dbReference type="Pfam" id="PF00561">
    <property type="entry name" value="Abhydrolase_1"/>
    <property type="match status" value="1"/>
</dbReference>